<dbReference type="GO" id="GO:0047493">
    <property type="term" value="F:ceramide cholinephosphotransferase activity"/>
    <property type="evidence" value="ECO:0007669"/>
    <property type="project" value="TreeGrafter"/>
</dbReference>
<evidence type="ECO:0000256" key="6">
    <source>
        <dbReference type="ARBA" id="ARBA00022919"/>
    </source>
</evidence>
<evidence type="ECO:0000256" key="7">
    <source>
        <dbReference type="ARBA" id="ARBA00022989"/>
    </source>
</evidence>
<organism evidence="12 13">
    <name type="scientific">Trypanosoma theileri</name>
    <dbReference type="NCBI Taxonomy" id="67003"/>
    <lineage>
        <taxon>Eukaryota</taxon>
        <taxon>Discoba</taxon>
        <taxon>Euglenozoa</taxon>
        <taxon>Kinetoplastea</taxon>
        <taxon>Metakinetoplastina</taxon>
        <taxon>Trypanosomatida</taxon>
        <taxon>Trypanosomatidae</taxon>
        <taxon>Trypanosoma</taxon>
    </lineage>
</organism>
<keyword evidence="13" id="KW-1185">Reference proteome</keyword>
<accession>A0A1X0P4U9</accession>
<reference evidence="12 13" key="1">
    <citation type="submission" date="2017-03" db="EMBL/GenBank/DDBJ databases">
        <title>An alternative strategy for trypanosome survival in the mammalian bloodstream revealed through genome and transcriptome analysis of the ubiquitous bovine parasite Trypanosoma (Megatrypanum) theileri.</title>
        <authorList>
            <person name="Kelly S."/>
            <person name="Ivens A."/>
            <person name="Mott A."/>
            <person name="O'Neill E."/>
            <person name="Emms D."/>
            <person name="Macleod O."/>
            <person name="Voorheis P."/>
            <person name="Matthews J."/>
            <person name="Matthews K."/>
            <person name="Carrington M."/>
        </authorList>
    </citation>
    <scope>NUCLEOTIDE SEQUENCE [LARGE SCALE GENOMIC DNA]</scope>
    <source>
        <strain evidence="12">Edinburgh</strain>
    </source>
</reference>
<dbReference type="GO" id="GO:0005886">
    <property type="term" value="C:plasma membrane"/>
    <property type="evidence" value="ECO:0007669"/>
    <property type="project" value="TreeGrafter"/>
</dbReference>
<dbReference type="InterPro" id="IPR025749">
    <property type="entry name" value="Sphingomyelin_synth-like_dom"/>
</dbReference>
<gene>
    <name evidence="12" type="ORF">TM35_000041660</name>
</gene>
<keyword evidence="4 10" id="KW-0812">Transmembrane</keyword>
<keyword evidence="7 10" id="KW-1133">Transmembrane helix</keyword>
<dbReference type="GO" id="GO:0033188">
    <property type="term" value="F:sphingomyelin synthase activity"/>
    <property type="evidence" value="ECO:0007669"/>
    <property type="project" value="TreeGrafter"/>
</dbReference>
<feature type="transmembrane region" description="Helical" evidence="10">
    <location>
        <begin position="133"/>
        <end position="157"/>
    </location>
</feature>
<dbReference type="Pfam" id="PF14360">
    <property type="entry name" value="PAP2_C"/>
    <property type="match status" value="1"/>
</dbReference>
<evidence type="ECO:0000256" key="9">
    <source>
        <dbReference type="ARBA" id="ARBA00023136"/>
    </source>
</evidence>
<evidence type="ECO:0000256" key="5">
    <source>
        <dbReference type="ARBA" id="ARBA00022777"/>
    </source>
</evidence>
<dbReference type="VEuPathDB" id="TriTrypDB:TM35_000041660"/>
<evidence type="ECO:0000256" key="1">
    <source>
        <dbReference type="ARBA" id="ARBA00004141"/>
    </source>
</evidence>
<comment type="similarity">
    <text evidence="2">Belongs to the sphingomyelin synthase family.</text>
</comment>
<protein>
    <submittedName>
        <fullName evidence="12">Putative phosphatidylcholine:ceramide cholinephosphotransferase 2</fullName>
    </submittedName>
</protein>
<dbReference type="RefSeq" id="XP_028886018.1">
    <property type="nucleotide sequence ID" value="XM_029022360.1"/>
</dbReference>
<feature type="transmembrane region" description="Helical" evidence="10">
    <location>
        <begin position="16"/>
        <end position="36"/>
    </location>
</feature>
<keyword evidence="3 12" id="KW-0808">Transferase</keyword>
<dbReference type="Proteomes" id="UP000192257">
    <property type="component" value="Unassembled WGS sequence"/>
</dbReference>
<feature type="transmembrane region" description="Helical" evidence="10">
    <location>
        <begin position="70"/>
        <end position="89"/>
    </location>
</feature>
<dbReference type="GO" id="GO:0046513">
    <property type="term" value="P:ceramide biosynthetic process"/>
    <property type="evidence" value="ECO:0007669"/>
    <property type="project" value="TreeGrafter"/>
</dbReference>
<keyword evidence="9 10" id="KW-0472">Membrane</keyword>
<dbReference type="GeneID" id="39982140"/>
<dbReference type="GO" id="GO:0005789">
    <property type="term" value="C:endoplasmic reticulum membrane"/>
    <property type="evidence" value="ECO:0007669"/>
    <property type="project" value="TreeGrafter"/>
</dbReference>
<evidence type="ECO:0000256" key="10">
    <source>
        <dbReference type="SAM" id="Phobius"/>
    </source>
</evidence>
<keyword evidence="8" id="KW-0443">Lipid metabolism</keyword>
<comment type="caution">
    <text evidence="12">The sequence shown here is derived from an EMBL/GenBank/DDBJ whole genome shotgun (WGS) entry which is preliminary data.</text>
</comment>
<dbReference type="STRING" id="67003.A0A1X0P4U9"/>
<dbReference type="AlphaFoldDB" id="A0A1X0P4U9"/>
<dbReference type="InterPro" id="IPR045221">
    <property type="entry name" value="Sphingomyelin_synth-like"/>
</dbReference>
<comment type="subcellular location">
    <subcellularLocation>
        <location evidence="1">Membrane</location>
        <topology evidence="1">Multi-pass membrane protein</topology>
    </subcellularLocation>
</comment>
<proteinExistence type="inferred from homology"/>
<feature type="transmembrane region" description="Helical" evidence="10">
    <location>
        <begin position="219"/>
        <end position="241"/>
    </location>
</feature>
<evidence type="ECO:0000313" key="13">
    <source>
        <dbReference type="Proteomes" id="UP000192257"/>
    </source>
</evidence>
<evidence type="ECO:0000256" key="4">
    <source>
        <dbReference type="ARBA" id="ARBA00022692"/>
    </source>
</evidence>
<sequence length="351" mass="39620">MRLNWLYRPLPLTTQVLRLIPVFLACVILLAVALIITNGRMPDPKIVRPLPDIGFEIFPKVGWLEKLTDACIALLNVLSVVILFKLYLLHRKDAGMEDLHLPFKVPFVSRFVFGVWSSGIVDKMPYRDVHLIACVRFLASYSIMLIFRALVIIMTSYPATDNHCQNPVPITNPLKNIFLTVVTLGSGSIHCGDLMFSGHTIIITLNLMIQWTYGPLIHWLFRPVACIIVPFSFYCIIASRSHYTDDILVAFYATITTFLAIPHRPKGVPWQMNILIGWWPCCGANALPQDLDDQRIVIVTEEPILEERHGNGKVSTDVIGETLTTPIMTTSVEIEGEKRAENKEGTTPREQ</sequence>
<evidence type="ECO:0000259" key="11">
    <source>
        <dbReference type="Pfam" id="PF14360"/>
    </source>
</evidence>
<evidence type="ECO:0000256" key="3">
    <source>
        <dbReference type="ARBA" id="ARBA00022679"/>
    </source>
</evidence>
<dbReference type="EMBL" id="NBCO01000004">
    <property type="protein sequence ID" value="ORC91952.1"/>
    <property type="molecule type" value="Genomic_DNA"/>
</dbReference>
<dbReference type="GO" id="GO:0016301">
    <property type="term" value="F:kinase activity"/>
    <property type="evidence" value="ECO:0007669"/>
    <property type="project" value="UniProtKB-KW"/>
</dbReference>
<dbReference type="OrthoDB" id="422827at2759"/>
<evidence type="ECO:0000313" key="12">
    <source>
        <dbReference type="EMBL" id="ORC91952.1"/>
    </source>
</evidence>
<evidence type="ECO:0000256" key="8">
    <source>
        <dbReference type="ARBA" id="ARBA00023098"/>
    </source>
</evidence>
<name>A0A1X0P4U9_9TRYP</name>
<feature type="domain" description="Sphingomyelin synthase-like" evidence="11">
    <location>
        <begin position="190"/>
        <end position="260"/>
    </location>
</feature>
<dbReference type="PANTHER" id="PTHR21290:SF25">
    <property type="entry name" value="SPHINGOMYELIN SYNTHASE-RELATED PROTEIN 1"/>
    <property type="match status" value="1"/>
</dbReference>
<keyword evidence="6" id="KW-0746">Sphingolipid metabolism</keyword>
<keyword evidence="5" id="KW-0418">Kinase</keyword>
<dbReference type="GO" id="GO:0000139">
    <property type="term" value="C:Golgi membrane"/>
    <property type="evidence" value="ECO:0007669"/>
    <property type="project" value="TreeGrafter"/>
</dbReference>
<dbReference type="PANTHER" id="PTHR21290">
    <property type="entry name" value="SPHINGOMYELIN SYNTHETASE"/>
    <property type="match status" value="1"/>
</dbReference>
<evidence type="ECO:0000256" key="2">
    <source>
        <dbReference type="ARBA" id="ARBA00005441"/>
    </source>
</evidence>